<dbReference type="Proteomes" id="UP001373496">
    <property type="component" value="Unassembled WGS sequence"/>
</dbReference>
<accession>A0ABU8E285</accession>
<reference evidence="2 3" key="1">
    <citation type="submission" date="2024-03" db="EMBL/GenBank/DDBJ databases">
        <title>Draft genome sequence of Klenkia terrae.</title>
        <authorList>
            <person name="Duangmal K."/>
            <person name="Chantavorakit T."/>
        </authorList>
    </citation>
    <scope>NUCLEOTIDE SEQUENCE [LARGE SCALE GENOMIC DNA]</scope>
    <source>
        <strain evidence="2 3">JCM 17786</strain>
    </source>
</reference>
<name>A0ABU8E285_9ACTN</name>
<evidence type="ECO:0000256" key="1">
    <source>
        <dbReference type="SAM" id="MobiDB-lite"/>
    </source>
</evidence>
<keyword evidence="3" id="KW-1185">Reference proteome</keyword>
<evidence type="ECO:0000313" key="2">
    <source>
        <dbReference type="EMBL" id="MEI4277763.1"/>
    </source>
</evidence>
<gene>
    <name evidence="2" type="ORF">UXQ13_04740</name>
</gene>
<organism evidence="2 3">
    <name type="scientific">Klenkia terrae</name>
    <dbReference type="NCBI Taxonomy" id="1052259"/>
    <lineage>
        <taxon>Bacteria</taxon>
        <taxon>Bacillati</taxon>
        <taxon>Actinomycetota</taxon>
        <taxon>Actinomycetes</taxon>
        <taxon>Geodermatophilales</taxon>
        <taxon>Geodermatophilaceae</taxon>
        <taxon>Klenkia</taxon>
    </lineage>
</organism>
<dbReference type="RefSeq" id="WP_225231899.1">
    <property type="nucleotide sequence ID" value="NZ_JBAPLV010000003.1"/>
</dbReference>
<dbReference type="EMBL" id="JBAPLV010000003">
    <property type="protein sequence ID" value="MEI4277763.1"/>
    <property type="molecule type" value="Genomic_DNA"/>
</dbReference>
<evidence type="ECO:0000313" key="3">
    <source>
        <dbReference type="Proteomes" id="UP001373496"/>
    </source>
</evidence>
<protein>
    <submittedName>
        <fullName evidence="2">Uncharacterized protein</fullName>
    </submittedName>
</protein>
<sequence length="98" mass="9662">MSFSLTDSDLGKSCNGTGGYSDIGSGTPVRVTDGDGALLGAASLGDGAYIGGGCLRSVTVSDLGDAAFYSVEVGDQGQISKSAAELEADGWSFDVSLG</sequence>
<comment type="caution">
    <text evidence="2">The sequence shown here is derived from an EMBL/GenBank/DDBJ whole genome shotgun (WGS) entry which is preliminary data.</text>
</comment>
<feature type="region of interest" description="Disordered" evidence="1">
    <location>
        <begin position="1"/>
        <end position="26"/>
    </location>
</feature>
<proteinExistence type="predicted"/>